<dbReference type="Pfam" id="PF00672">
    <property type="entry name" value="HAMP"/>
    <property type="match status" value="1"/>
</dbReference>
<evidence type="ECO:0000313" key="10">
    <source>
        <dbReference type="EMBL" id="AGH13479.1"/>
    </source>
</evidence>
<evidence type="ECO:0000256" key="4">
    <source>
        <dbReference type="ARBA" id="ARBA00022679"/>
    </source>
</evidence>
<accession>M4Q7N7</accession>
<dbReference type="GO" id="GO:0000160">
    <property type="term" value="P:phosphorelay signal transduction system"/>
    <property type="evidence" value="ECO:0007669"/>
    <property type="project" value="UniProtKB-KW"/>
</dbReference>
<keyword evidence="4" id="KW-0808">Transferase</keyword>
<evidence type="ECO:0000256" key="7">
    <source>
        <dbReference type="SAM" id="Coils"/>
    </source>
</evidence>
<keyword evidence="8" id="KW-1133">Transmembrane helix</keyword>
<evidence type="ECO:0000256" key="3">
    <source>
        <dbReference type="ARBA" id="ARBA00022553"/>
    </source>
</evidence>
<evidence type="ECO:0000256" key="8">
    <source>
        <dbReference type="SAM" id="Phobius"/>
    </source>
</evidence>
<reference evidence="10" key="1">
    <citation type="journal article" date="2012" name="Biotechnol. Biofuels">
        <title>Microbial ?-glucosidases from cow rumen metagenome enhance the saccharification of lignocellulose in combination with commercial cellulase cocktail.</title>
        <authorList>
            <person name="Del Pozo M.V."/>
            <person name="Fernandez-Arrojo L."/>
            <person name="Gil-Martinez J."/>
            <person name="Montesinos A."/>
            <person name="Chernikova T.N."/>
            <person name="Nechitaylo T.Y."/>
            <person name="Waliszek A."/>
            <person name="Tortajada M."/>
            <person name="Rojas A."/>
            <person name="Huws S.A."/>
            <person name="Golyshina O.V."/>
            <person name="Newbold C.J."/>
            <person name="Polaina J."/>
            <person name="Ferrer M."/>
            <person name="Golyshin P.N."/>
        </authorList>
    </citation>
    <scope>NUCLEOTIDE SEQUENCE</scope>
</reference>
<keyword evidence="7" id="KW-0175">Coiled coil</keyword>
<sequence>MFHLVSDIRKSLPTQITLWVVGFAMIIIGICLFLISGFSDAISIDTGNDKLLTIAVITAAISLIIIVVLCWVLVTHHLRPLRLLAETMQSIANGQMKETVKDSETQDEIGQLQTSFATMQRALASYLSEMEQKRSTLSRQNDELQAAYEQVRESDNIKTQFLNRMTGQMAQNIEAITSITDTICNHYHELSKAELMKMQVEMISYTDTVTLLLNKMLENSKEKNKV</sequence>
<keyword evidence="5 10" id="KW-0418">Kinase</keyword>
<keyword evidence="3" id="KW-0597">Phosphoprotein</keyword>
<dbReference type="PROSITE" id="PS50885">
    <property type="entry name" value="HAMP"/>
    <property type="match status" value="1"/>
</dbReference>
<dbReference type="SMART" id="SM00304">
    <property type="entry name" value="HAMP"/>
    <property type="match status" value="1"/>
</dbReference>
<feature type="transmembrane region" description="Helical" evidence="8">
    <location>
        <begin position="16"/>
        <end position="39"/>
    </location>
</feature>
<dbReference type="CDD" id="cd06225">
    <property type="entry name" value="HAMP"/>
    <property type="match status" value="1"/>
</dbReference>
<proteinExistence type="predicted"/>
<comment type="catalytic activity">
    <reaction evidence="1">
        <text>ATP + protein L-histidine = ADP + protein N-phospho-L-histidine.</text>
        <dbReference type="EC" id="2.7.13.3"/>
    </reaction>
</comment>
<keyword evidence="8" id="KW-0472">Membrane</keyword>
<dbReference type="GO" id="GO:0004673">
    <property type="term" value="F:protein histidine kinase activity"/>
    <property type="evidence" value="ECO:0007669"/>
    <property type="project" value="UniProtKB-EC"/>
</dbReference>
<dbReference type="PANTHER" id="PTHR45436:SF5">
    <property type="entry name" value="SENSOR HISTIDINE KINASE TRCS"/>
    <property type="match status" value="1"/>
</dbReference>
<feature type="transmembrane region" description="Helical" evidence="8">
    <location>
        <begin position="51"/>
        <end position="74"/>
    </location>
</feature>
<dbReference type="EC" id="2.7.13.3" evidence="2"/>
<dbReference type="InterPro" id="IPR050428">
    <property type="entry name" value="TCS_sensor_his_kinase"/>
</dbReference>
<name>M4Q7N7_9BACT</name>
<dbReference type="GO" id="GO:0005886">
    <property type="term" value="C:plasma membrane"/>
    <property type="evidence" value="ECO:0007669"/>
    <property type="project" value="TreeGrafter"/>
</dbReference>
<dbReference type="SUPFAM" id="SSF158472">
    <property type="entry name" value="HAMP domain-like"/>
    <property type="match status" value="1"/>
</dbReference>
<evidence type="ECO:0000256" key="2">
    <source>
        <dbReference type="ARBA" id="ARBA00012438"/>
    </source>
</evidence>
<evidence type="ECO:0000256" key="6">
    <source>
        <dbReference type="ARBA" id="ARBA00023012"/>
    </source>
</evidence>
<dbReference type="InterPro" id="IPR003660">
    <property type="entry name" value="HAMP_dom"/>
</dbReference>
<evidence type="ECO:0000259" key="9">
    <source>
        <dbReference type="PROSITE" id="PS50885"/>
    </source>
</evidence>
<dbReference type="Gene3D" id="6.10.340.10">
    <property type="match status" value="1"/>
</dbReference>
<organism evidence="10">
    <name type="scientific">uncultured bacterium SRF2</name>
    <dbReference type="NCBI Taxonomy" id="1204708"/>
    <lineage>
        <taxon>Bacteria</taxon>
        <taxon>environmental samples</taxon>
    </lineage>
</organism>
<keyword evidence="6" id="KW-0902">Two-component regulatory system</keyword>
<feature type="domain" description="HAMP" evidence="9">
    <location>
        <begin position="75"/>
        <end position="128"/>
    </location>
</feature>
<evidence type="ECO:0000256" key="5">
    <source>
        <dbReference type="ARBA" id="ARBA00022777"/>
    </source>
</evidence>
<evidence type="ECO:0000256" key="1">
    <source>
        <dbReference type="ARBA" id="ARBA00000085"/>
    </source>
</evidence>
<keyword evidence="8" id="KW-0812">Transmembrane</keyword>
<dbReference type="AlphaFoldDB" id="M4Q7N7"/>
<dbReference type="PANTHER" id="PTHR45436">
    <property type="entry name" value="SENSOR HISTIDINE KINASE YKOH"/>
    <property type="match status" value="1"/>
</dbReference>
<dbReference type="EMBL" id="JX163905">
    <property type="protein sequence ID" value="AGH13479.1"/>
    <property type="molecule type" value="Genomic_DNA"/>
</dbReference>
<feature type="coiled-coil region" evidence="7">
    <location>
        <begin position="123"/>
        <end position="154"/>
    </location>
</feature>
<protein>
    <recommendedName>
        <fullName evidence="2">histidine kinase</fullName>
        <ecNumber evidence="2">2.7.13.3</ecNumber>
    </recommendedName>
</protein>